<dbReference type="Proteomes" id="UP000092503">
    <property type="component" value="Unassembled WGS sequence"/>
</dbReference>
<protein>
    <submittedName>
        <fullName evidence="1">Uncharacterized protein</fullName>
    </submittedName>
</protein>
<dbReference type="AlphaFoldDB" id="A0A1C3NJJ4"/>
<evidence type="ECO:0000313" key="2">
    <source>
        <dbReference type="Proteomes" id="UP000092503"/>
    </source>
</evidence>
<name>A0A1C3NJJ4_9XANT</name>
<accession>A0A1C3NJJ4</accession>
<evidence type="ECO:0000313" key="1">
    <source>
        <dbReference type="EMBL" id="SBV50582.1"/>
    </source>
</evidence>
<reference evidence="1 2" key="1">
    <citation type="submission" date="2016-06" db="EMBL/GenBank/DDBJ databases">
        <authorList>
            <person name="Kjaerup R.B."/>
            <person name="Dalgaard T.S."/>
            <person name="Juul-Madsen H.R."/>
        </authorList>
    </citation>
    <scope>NUCLEOTIDE SEQUENCE [LARGE SCALE GENOMIC DNA]</scope>
    <source>
        <strain evidence="1">LMG947</strain>
    </source>
</reference>
<dbReference type="EMBL" id="FLTX01000018">
    <property type="protein sequence ID" value="SBV50582.1"/>
    <property type="molecule type" value="Genomic_DNA"/>
</dbReference>
<proteinExistence type="predicted"/>
<gene>
    <name evidence="1" type="ORF">XBLMG947_1362</name>
</gene>
<organism evidence="1 2">
    <name type="scientific">Xanthomonas bromi</name>
    <dbReference type="NCBI Taxonomy" id="56449"/>
    <lineage>
        <taxon>Bacteria</taxon>
        <taxon>Pseudomonadati</taxon>
        <taxon>Pseudomonadota</taxon>
        <taxon>Gammaproteobacteria</taxon>
        <taxon>Lysobacterales</taxon>
        <taxon>Lysobacteraceae</taxon>
        <taxon>Xanthomonas</taxon>
    </lineage>
</organism>
<sequence length="88" mass="10127">MRQLAVKIAQGLVGLSRRRQAFRTQQFTALWQLAGRTLQGSHQLGAARIVLGFVSRERGKDIRRVFCMEDTTHPIAKTMEIEYKPMRI</sequence>